<evidence type="ECO:0000313" key="1">
    <source>
        <dbReference type="EMBL" id="CAG8582175.1"/>
    </source>
</evidence>
<proteinExistence type="predicted"/>
<organism evidence="1 2">
    <name type="scientific">Acaulospora colombiana</name>
    <dbReference type="NCBI Taxonomy" id="27376"/>
    <lineage>
        <taxon>Eukaryota</taxon>
        <taxon>Fungi</taxon>
        <taxon>Fungi incertae sedis</taxon>
        <taxon>Mucoromycota</taxon>
        <taxon>Glomeromycotina</taxon>
        <taxon>Glomeromycetes</taxon>
        <taxon>Diversisporales</taxon>
        <taxon>Acaulosporaceae</taxon>
        <taxon>Acaulospora</taxon>
    </lineage>
</organism>
<sequence length="266" mass="29034">ASRFLTDLVGSEVELDFGDYEIILPPENSPEGVQHIKIREVPSHITLPPYARPSPVLGGGSPPTSNKSRFALGSEEERNMRKACNLAKRTLDYAGSLIKVDALVHDFIVANGAYPSPLRYYGFPKSICTSVRILRYLGETMRPLQNGDTINVDVTVFLDGYHGDTSRTFAVGDVDTKGQHLLSTAYRALQVGIGVCGPGKPIKGIGSAIQRFISSGRVDPHSQVLPLAGPVPLQTESRPLHDEEFLNLSPQVMMNPESWNLEIALQ</sequence>
<accession>A0ACA9MDG3</accession>
<dbReference type="Proteomes" id="UP000789525">
    <property type="component" value="Unassembled WGS sequence"/>
</dbReference>
<comment type="caution">
    <text evidence="1">The sequence shown here is derived from an EMBL/GenBank/DDBJ whole genome shotgun (WGS) entry which is preliminary data.</text>
</comment>
<protein>
    <submittedName>
        <fullName evidence="1">14575_t:CDS:1</fullName>
    </submittedName>
</protein>
<feature type="non-terminal residue" evidence="1">
    <location>
        <position position="1"/>
    </location>
</feature>
<dbReference type="EMBL" id="CAJVPT010011807">
    <property type="protein sequence ID" value="CAG8582175.1"/>
    <property type="molecule type" value="Genomic_DNA"/>
</dbReference>
<gene>
    <name evidence="1" type="ORF">ACOLOM_LOCUS6005</name>
</gene>
<keyword evidence="2" id="KW-1185">Reference proteome</keyword>
<name>A0ACA9MDG3_9GLOM</name>
<evidence type="ECO:0000313" key="2">
    <source>
        <dbReference type="Proteomes" id="UP000789525"/>
    </source>
</evidence>
<reference evidence="1" key="1">
    <citation type="submission" date="2021-06" db="EMBL/GenBank/DDBJ databases">
        <authorList>
            <person name="Kallberg Y."/>
            <person name="Tangrot J."/>
            <person name="Rosling A."/>
        </authorList>
    </citation>
    <scope>NUCLEOTIDE SEQUENCE</scope>
    <source>
        <strain evidence="1">CL356</strain>
    </source>
</reference>